<dbReference type="SUPFAM" id="SSF49899">
    <property type="entry name" value="Concanavalin A-like lectins/glucanases"/>
    <property type="match status" value="1"/>
</dbReference>
<organism evidence="1 2">
    <name type="scientific">Candidatus Fimimorpha faecalis</name>
    <dbReference type="NCBI Taxonomy" id="2840824"/>
    <lineage>
        <taxon>Bacteria</taxon>
        <taxon>Bacillati</taxon>
        <taxon>Bacillota</taxon>
        <taxon>Clostridia</taxon>
        <taxon>Eubacteriales</taxon>
        <taxon>Candidatus Fimimorpha</taxon>
    </lineage>
</organism>
<dbReference type="PANTHER" id="PTHR35332:SF2">
    <property type="entry name" value="REGULATION OF ENOLASE PROTEIN 1"/>
    <property type="match status" value="1"/>
</dbReference>
<proteinExistence type="predicted"/>
<dbReference type="InterPro" id="IPR013320">
    <property type="entry name" value="ConA-like_dom_sf"/>
</dbReference>
<evidence type="ECO:0000313" key="1">
    <source>
        <dbReference type="EMBL" id="HIR89490.1"/>
    </source>
</evidence>
<gene>
    <name evidence="1" type="ORF">IAC96_11120</name>
</gene>
<protein>
    <submittedName>
        <fullName evidence="1">DUF1349 domain-containing protein</fullName>
    </submittedName>
</protein>
<name>A0A9D1JE79_9FIRM</name>
<dbReference type="InterPro" id="IPR009784">
    <property type="entry name" value="DUF1349"/>
</dbReference>
<dbReference type="PANTHER" id="PTHR35332">
    <property type="entry name" value="REGULATION OF ENOLASE PROTEIN 1"/>
    <property type="match status" value="1"/>
</dbReference>
<dbReference type="Pfam" id="PF07081">
    <property type="entry name" value="DUF1349"/>
    <property type="match status" value="1"/>
</dbReference>
<dbReference type="AlphaFoldDB" id="A0A9D1JE79"/>
<dbReference type="Gene3D" id="2.60.120.200">
    <property type="match status" value="1"/>
</dbReference>
<evidence type="ECO:0000313" key="2">
    <source>
        <dbReference type="Proteomes" id="UP000824201"/>
    </source>
</evidence>
<dbReference type="InterPro" id="IPR015987">
    <property type="entry name" value="UCP022704"/>
</dbReference>
<sequence length="196" mass="23177">MEEFLKKEIYWIRKPKKVEIKDGKVEVYTEPGTDLWQRTYYGFQNDNAPVLQVKTAEKYFSFVVRTQFESKHRFDQCGIVIYLDSENWLKASIEYENESYQRLGSVVTNHGYSDWATTDIPATIKEMWYRLSRRESDYCIECSTDGVHFKQMRICHLCEGKEEISFGIYACSPENSSFKASFSDLEITECKWEAHK</sequence>
<comment type="caution">
    <text evidence="1">The sequence shown here is derived from an EMBL/GenBank/DDBJ whole genome shotgun (WGS) entry which is preliminary data.</text>
</comment>
<reference evidence="1" key="1">
    <citation type="submission" date="2020-10" db="EMBL/GenBank/DDBJ databases">
        <authorList>
            <person name="Gilroy R."/>
        </authorList>
    </citation>
    <scope>NUCLEOTIDE SEQUENCE</scope>
    <source>
        <strain evidence="1">ChiW13-3771</strain>
    </source>
</reference>
<dbReference type="Proteomes" id="UP000824201">
    <property type="component" value="Unassembled WGS sequence"/>
</dbReference>
<accession>A0A9D1JE79</accession>
<reference evidence="1" key="2">
    <citation type="journal article" date="2021" name="PeerJ">
        <title>Extensive microbial diversity within the chicken gut microbiome revealed by metagenomics and culture.</title>
        <authorList>
            <person name="Gilroy R."/>
            <person name="Ravi A."/>
            <person name="Getino M."/>
            <person name="Pursley I."/>
            <person name="Horton D.L."/>
            <person name="Alikhan N.F."/>
            <person name="Baker D."/>
            <person name="Gharbi K."/>
            <person name="Hall N."/>
            <person name="Watson M."/>
            <person name="Adriaenssens E.M."/>
            <person name="Foster-Nyarko E."/>
            <person name="Jarju S."/>
            <person name="Secka A."/>
            <person name="Antonio M."/>
            <person name="Oren A."/>
            <person name="Chaudhuri R.R."/>
            <person name="La Ragione R."/>
            <person name="Hildebrand F."/>
            <person name="Pallen M.J."/>
        </authorList>
    </citation>
    <scope>NUCLEOTIDE SEQUENCE</scope>
    <source>
        <strain evidence="1">ChiW13-3771</strain>
    </source>
</reference>
<dbReference type="EMBL" id="DVHN01000146">
    <property type="protein sequence ID" value="HIR89490.1"/>
    <property type="molecule type" value="Genomic_DNA"/>
</dbReference>
<dbReference type="PIRSF" id="PIRSF022704">
    <property type="entry name" value="UCP022704"/>
    <property type="match status" value="1"/>
</dbReference>